<keyword evidence="3 8" id="KW-0436">Ligase</keyword>
<dbReference type="PANTHER" id="PTHR43033">
    <property type="entry name" value="TRNA(ILE)-LYSIDINE SYNTHASE-RELATED"/>
    <property type="match status" value="1"/>
</dbReference>
<evidence type="ECO:0000256" key="1">
    <source>
        <dbReference type="ARBA" id="ARBA00004496"/>
    </source>
</evidence>
<dbReference type="GO" id="GO:0005737">
    <property type="term" value="C:cytoplasm"/>
    <property type="evidence" value="ECO:0007669"/>
    <property type="project" value="UniProtKB-SubCell"/>
</dbReference>
<keyword evidence="6 8" id="KW-0067">ATP-binding</keyword>
<keyword evidence="11" id="KW-1185">Reference proteome</keyword>
<dbReference type="InterPro" id="IPR012796">
    <property type="entry name" value="Lysidine-tRNA-synth_C"/>
</dbReference>
<dbReference type="Proteomes" id="UP000192610">
    <property type="component" value="Unassembled WGS sequence"/>
</dbReference>
<evidence type="ECO:0000256" key="6">
    <source>
        <dbReference type="ARBA" id="ARBA00022840"/>
    </source>
</evidence>
<comment type="subcellular location">
    <subcellularLocation>
        <location evidence="1 8">Cytoplasm</location>
    </subcellularLocation>
</comment>
<feature type="domain" description="Lysidine-tRNA(Ile) synthetase C-terminal" evidence="9">
    <location>
        <begin position="374"/>
        <end position="446"/>
    </location>
</feature>
<dbReference type="PANTHER" id="PTHR43033:SF1">
    <property type="entry name" value="TRNA(ILE)-LYSIDINE SYNTHASE-RELATED"/>
    <property type="match status" value="1"/>
</dbReference>
<dbReference type="EC" id="6.3.4.19" evidence="8"/>
<name>A0A1V9EA53_9BACT</name>
<dbReference type="NCBIfam" id="TIGR02432">
    <property type="entry name" value="lysidine_TilS_N"/>
    <property type="match status" value="1"/>
</dbReference>
<accession>A0A1V9EA53</accession>
<dbReference type="EMBL" id="LVXG01000056">
    <property type="protein sequence ID" value="OQP42864.1"/>
    <property type="molecule type" value="Genomic_DNA"/>
</dbReference>
<dbReference type="InterPro" id="IPR011063">
    <property type="entry name" value="TilS/TtcA_N"/>
</dbReference>
<dbReference type="Pfam" id="PF11734">
    <property type="entry name" value="TilS_C"/>
    <property type="match status" value="1"/>
</dbReference>
<comment type="catalytic activity">
    <reaction evidence="7 8">
        <text>cytidine(34) in tRNA(Ile2) + L-lysine + ATP = lysidine(34) in tRNA(Ile2) + AMP + diphosphate + H(+)</text>
        <dbReference type="Rhea" id="RHEA:43744"/>
        <dbReference type="Rhea" id="RHEA-COMP:10625"/>
        <dbReference type="Rhea" id="RHEA-COMP:10670"/>
        <dbReference type="ChEBI" id="CHEBI:15378"/>
        <dbReference type="ChEBI" id="CHEBI:30616"/>
        <dbReference type="ChEBI" id="CHEBI:32551"/>
        <dbReference type="ChEBI" id="CHEBI:33019"/>
        <dbReference type="ChEBI" id="CHEBI:82748"/>
        <dbReference type="ChEBI" id="CHEBI:83665"/>
        <dbReference type="ChEBI" id="CHEBI:456215"/>
        <dbReference type="EC" id="6.3.4.19"/>
    </reaction>
</comment>
<dbReference type="GO" id="GO:0006400">
    <property type="term" value="P:tRNA modification"/>
    <property type="evidence" value="ECO:0007669"/>
    <property type="project" value="UniProtKB-UniRule"/>
</dbReference>
<dbReference type="InterPro" id="IPR014729">
    <property type="entry name" value="Rossmann-like_a/b/a_fold"/>
</dbReference>
<dbReference type="InterPro" id="IPR012795">
    <property type="entry name" value="tRNA_Ile_lys_synt_N"/>
</dbReference>
<evidence type="ECO:0000256" key="7">
    <source>
        <dbReference type="ARBA" id="ARBA00048539"/>
    </source>
</evidence>
<dbReference type="AlphaFoldDB" id="A0A1V9EA53"/>
<dbReference type="NCBIfam" id="TIGR02433">
    <property type="entry name" value="lysidine_TilS_C"/>
    <property type="match status" value="1"/>
</dbReference>
<evidence type="ECO:0000313" key="10">
    <source>
        <dbReference type="EMBL" id="OQP42864.1"/>
    </source>
</evidence>
<comment type="caution">
    <text evidence="10">The sequence shown here is derived from an EMBL/GenBank/DDBJ whole genome shotgun (WGS) entry which is preliminary data.</text>
</comment>
<protein>
    <recommendedName>
        <fullName evidence="8">tRNA(Ile)-lysidine synthase</fullName>
        <ecNumber evidence="8">6.3.4.19</ecNumber>
    </recommendedName>
    <alternativeName>
        <fullName evidence="8">tRNA(Ile)-2-lysyl-cytidine synthase</fullName>
    </alternativeName>
    <alternativeName>
        <fullName evidence="8">tRNA(Ile)-lysidine synthetase</fullName>
    </alternativeName>
</protein>
<comment type="similarity">
    <text evidence="8">Belongs to the tRNA(Ile)-lysidine synthase family.</text>
</comment>
<proteinExistence type="inferred from homology"/>
<evidence type="ECO:0000313" key="11">
    <source>
        <dbReference type="Proteomes" id="UP000192610"/>
    </source>
</evidence>
<reference evidence="11" key="1">
    <citation type="submission" date="2016-04" db="EMBL/GenBank/DDBJ databases">
        <authorList>
            <person name="Chen L."/>
            <person name="Zhuang W."/>
            <person name="Wang G."/>
        </authorList>
    </citation>
    <scope>NUCLEOTIDE SEQUENCE [LARGE SCALE GENOMIC DNA]</scope>
    <source>
        <strain evidence="11">17621</strain>
    </source>
</reference>
<keyword evidence="2 8" id="KW-0963">Cytoplasm</keyword>
<comment type="function">
    <text evidence="8">Ligates lysine onto the cytidine present at position 34 of the AUA codon-specific tRNA(Ile) that contains the anticodon CAU, in an ATP-dependent manner. Cytidine is converted to lysidine, thus changing the amino acid specificity of the tRNA from methionine to isoleucine.</text>
</comment>
<gene>
    <name evidence="8" type="primary">tilS</name>
    <name evidence="10" type="ORF">A4H97_11965</name>
</gene>
<evidence type="ECO:0000256" key="4">
    <source>
        <dbReference type="ARBA" id="ARBA00022694"/>
    </source>
</evidence>
<sequence>MSLLQRFQQYISENHLFSSGDPLLLAVSGGIDSVVLCELCKQAGYSFIIAHCNFKLRGAESERDADFVQQLAQNYQVPFLKKEFDTAAFAEKNKLSIQEAARELRYSWFEEILKSENISALCPLPSALLTAHHLDDNIETMLMHFFRGTGIHGLRGMLPRQGHVVRPLLFARKQELKQFATANNLAWVEDSSNALDKYSRNYFRNQLIPLVQHIYPEAENNLVGNLRRFADMEQLYEQALALHKKKLLEFKGEEVHIPILKLQKSEPLHAIVYEIIKEVGFSAAQVEEVIKLLGSESGRYVQSATHRIIKNRRWLIIAPVKAEQSQTLVIDADEERIVFENGALALTQLKSTNVQLVNDPAIALIDKSTLQFPLLLRKWKKGDYFYPLGLKKKKKLARFFIDQKLSMTDKEKVWVLESNKKILWVVGQRIDDRFKITDSTKQVLRIQLTNNS</sequence>
<dbReference type="GO" id="GO:0032267">
    <property type="term" value="F:tRNA(Ile)-lysidine synthase activity"/>
    <property type="evidence" value="ECO:0007669"/>
    <property type="project" value="UniProtKB-EC"/>
</dbReference>
<dbReference type="Pfam" id="PF01171">
    <property type="entry name" value="ATP_bind_3"/>
    <property type="match status" value="1"/>
</dbReference>
<keyword evidence="5 8" id="KW-0547">Nucleotide-binding</keyword>
<dbReference type="STRING" id="354355.SAMN05660816_03058"/>
<dbReference type="SUPFAM" id="SSF56037">
    <property type="entry name" value="PheT/TilS domain"/>
    <property type="match status" value="1"/>
</dbReference>
<dbReference type="RefSeq" id="WP_081203278.1">
    <property type="nucleotide sequence ID" value="NZ_FOCZ01000005.1"/>
</dbReference>
<dbReference type="Gene3D" id="3.40.50.620">
    <property type="entry name" value="HUPs"/>
    <property type="match status" value="1"/>
</dbReference>
<evidence type="ECO:0000256" key="8">
    <source>
        <dbReference type="HAMAP-Rule" id="MF_01161"/>
    </source>
</evidence>
<feature type="binding site" evidence="8">
    <location>
        <begin position="28"/>
        <end position="33"/>
    </location>
    <ligand>
        <name>ATP</name>
        <dbReference type="ChEBI" id="CHEBI:30616"/>
    </ligand>
</feature>
<evidence type="ECO:0000256" key="2">
    <source>
        <dbReference type="ARBA" id="ARBA00022490"/>
    </source>
</evidence>
<dbReference type="InterPro" id="IPR012094">
    <property type="entry name" value="tRNA_Ile_lys_synt"/>
</dbReference>
<dbReference type="HAMAP" id="MF_01161">
    <property type="entry name" value="tRNA_Ile_lys_synt"/>
    <property type="match status" value="1"/>
</dbReference>
<dbReference type="OrthoDB" id="9807403at2"/>
<dbReference type="CDD" id="cd01992">
    <property type="entry name" value="TilS_N"/>
    <property type="match status" value="1"/>
</dbReference>
<comment type="domain">
    <text evidence="8">The N-terminal region contains the highly conserved SGGXDS motif, predicted to be a P-loop motif involved in ATP binding.</text>
</comment>
<evidence type="ECO:0000256" key="5">
    <source>
        <dbReference type="ARBA" id="ARBA00022741"/>
    </source>
</evidence>
<organism evidence="10 11">
    <name type="scientific">Niastella yeongjuensis</name>
    <dbReference type="NCBI Taxonomy" id="354355"/>
    <lineage>
        <taxon>Bacteria</taxon>
        <taxon>Pseudomonadati</taxon>
        <taxon>Bacteroidota</taxon>
        <taxon>Chitinophagia</taxon>
        <taxon>Chitinophagales</taxon>
        <taxon>Chitinophagaceae</taxon>
        <taxon>Niastella</taxon>
    </lineage>
</organism>
<evidence type="ECO:0000256" key="3">
    <source>
        <dbReference type="ARBA" id="ARBA00022598"/>
    </source>
</evidence>
<evidence type="ECO:0000259" key="9">
    <source>
        <dbReference type="SMART" id="SM00977"/>
    </source>
</evidence>
<keyword evidence="4 8" id="KW-0819">tRNA processing</keyword>
<dbReference type="GO" id="GO:0005524">
    <property type="term" value="F:ATP binding"/>
    <property type="evidence" value="ECO:0007669"/>
    <property type="project" value="UniProtKB-UniRule"/>
</dbReference>
<dbReference type="SUPFAM" id="SSF52402">
    <property type="entry name" value="Adenine nucleotide alpha hydrolases-like"/>
    <property type="match status" value="1"/>
</dbReference>
<dbReference type="SMART" id="SM00977">
    <property type="entry name" value="TilS_C"/>
    <property type="match status" value="1"/>
</dbReference>